<dbReference type="Pfam" id="PF08401">
    <property type="entry name" value="ArdcN"/>
    <property type="match status" value="1"/>
</dbReference>
<reference evidence="4" key="1">
    <citation type="journal article" date="2019" name="Int. J. Syst. Evol. Microbiol.">
        <title>The Global Catalogue of Microorganisms (GCM) 10K type strain sequencing project: providing services to taxonomists for standard genome sequencing and annotation.</title>
        <authorList>
            <consortium name="The Broad Institute Genomics Platform"/>
            <consortium name="The Broad Institute Genome Sequencing Center for Infectious Disease"/>
            <person name="Wu L."/>
            <person name="Ma J."/>
        </authorList>
    </citation>
    <scope>NUCLEOTIDE SEQUENCE [LARGE SCALE GENOMIC DNA]</scope>
    <source>
        <strain evidence="4">JCM 14370</strain>
    </source>
</reference>
<dbReference type="EMBL" id="BMOD01000033">
    <property type="protein sequence ID" value="GGJ55733.1"/>
    <property type="molecule type" value="Genomic_DNA"/>
</dbReference>
<feature type="domain" description="N-terminal" evidence="2">
    <location>
        <begin position="30"/>
        <end position="124"/>
    </location>
</feature>
<sequence length="288" mass="32850">MKKREFTQQEKDQYKAEKAAQMETFKTQCEQIFERLTERLKQGFSEELLAYLKYLATFHQYSYRNTILIQMQNPMATQVASYQDWKKRGRQVKKGEKGIRIMVPCTRKNPTTGEREMTGITFGTIFDVAQTEGQDLPTLAREVQGNFSHADLQTLVERCGYPVHFSDLGPDRGGYTDGKTIVINSNPARQPTPSHQTRTLIHEMAHCILHFDGVERSKEEKELEAEATAYAVCAHLGIDTLPLTANYLHIWSATAEDLQKAVSRVHKAIRGVLQRFEPQPEETPNAAD</sequence>
<comment type="caution">
    <text evidence="3">The sequence shown here is derived from an EMBL/GenBank/DDBJ whole genome shotgun (WGS) entry which is preliminary data.</text>
</comment>
<feature type="domain" description="IrrE N-terminal-like" evidence="1">
    <location>
        <begin position="158"/>
        <end position="233"/>
    </location>
</feature>
<dbReference type="Gene3D" id="1.10.10.2910">
    <property type="match status" value="1"/>
</dbReference>
<gene>
    <name evidence="3" type="ORF">GCM10008938_47410</name>
</gene>
<evidence type="ECO:0000259" key="2">
    <source>
        <dbReference type="Pfam" id="PF08401"/>
    </source>
</evidence>
<dbReference type="Proteomes" id="UP000632222">
    <property type="component" value="Unassembled WGS sequence"/>
</dbReference>
<dbReference type="Pfam" id="PF06114">
    <property type="entry name" value="Peptidase_M78"/>
    <property type="match status" value="1"/>
</dbReference>
<name>A0ABQ2DGT4_9DEIO</name>
<organism evidence="3 4">
    <name type="scientific">Deinococcus roseus</name>
    <dbReference type="NCBI Taxonomy" id="392414"/>
    <lineage>
        <taxon>Bacteria</taxon>
        <taxon>Thermotogati</taxon>
        <taxon>Deinococcota</taxon>
        <taxon>Deinococci</taxon>
        <taxon>Deinococcales</taxon>
        <taxon>Deinococcaceae</taxon>
        <taxon>Deinococcus</taxon>
    </lineage>
</organism>
<keyword evidence="4" id="KW-1185">Reference proteome</keyword>
<dbReference type="InterPro" id="IPR010359">
    <property type="entry name" value="IrrE_HExxH"/>
</dbReference>
<accession>A0ABQ2DGT4</accession>
<proteinExistence type="predicted"/>
<evidence type="ECO:0000313" key="3">
    <source>
        <dbReference type="EMBL" id="GGJ55733.1"/>
    </source>
</evidence>
<dbReference type="InterPro" id="IPR013610">
    <property type="entry name" value="ArdC_N"/>
</dbReference>
<evidence type="ECO:0008006" key="5">
    <source>
        <dbReference type="Google" id="ProtNLM"/>
    </source>
</evidence>
<evidence type="ECO:0000313" key="4">
    <source>
        <dbReference type="Proteomes" id="UP000632222"/>
    </source>
</evidence>
<evidence type="ECO:0000259" key="1">
    <source>
        <dbReference type="Pfam" id="PF06114"/>
    </source>
</evidence>
<dbReference type="RefSeq" id="WP_189008050.1">
    <property type="nucleotide sequence ID" value="NZ_BMOD01000033.1"/>
</dbReference>
<protein>
    <recommendedName>
        <fullName evidence="5">LtrC</fullName>
    </recommendedName>
</protein>